<evidence type="ECO:0000256" key="6">
    <source>
        <dbReference type="SAM" id="Phobius"/>
    </source>
</evidence>
<reference evidence="7 8" key="1">
    <citation type="submission" date="2016-11" db="EMBL/GenBank/DDBJ databases">
        <title>The macronuclear genome of Stentor coeruleus: a giant cell with tiny introns.</title>
        <authorList>
            <person name="Slabodnick M."/>
            <person name="Ruby J.G."/>
            <person name="Reiff S.B."/>
            <person name="Swart E.C."/>
            <person name="Gosai S."/>
            <person name="Prabakaran S."/>
            <person name="Witkowska E."/>
            <person name="Larue G.E."/>
            <person name="Fisher S."/>
            <person name="Freeman R.M."/>
            <person name="Gunawardena J."/>
            <person name="Chu W."/>
            <person name="Stover N.A."/>
            <person name="Gregory B.D."/>
            <person name="Nowacki M."/>
            <person name="Derisi J."/>
            <person name="Roy S.W."/>
            <person name="Marshall W.F."/>
            <person name="Sood P."/>
        </authorList>
    </citation>
    <scope>NUCLEOTIDE SEQUENCE [LARGE SCALE GENOMIC DNA]</scope>
    <source>
        <strain evidence="7">WM001</strain>
    </source>
</reference>
<feature type="transmembrane region" description="Helical" evidence="6">
    <location>
        <begin position="358"/>
        <end position="378"/>
    </location>
</feature>
<dbReference type="Proteomes" id="UP000187209">
    <property type="component" value="Unassembled WGS sequence"/>
</dbReference>
<proteinExistence type="predicted"/>
<feature type="transmembrane region" description="Helical" evidence="6">
    <location>
        <begin position="302"/>
        <end position="321"/>
    </location>
</feature>
<dbReference type="PANTHER" id="PTHR19432:SF35">
    <property type="entry name" value="SOLUTE CARRIER FAMILY 45 MEMBER 3 ISOFORM X1"/>
    <property type="match status" value="1"/>
</dbReference>
<sequence>MEHKGLKPSIDPPPLISQSIALTFLEFGLSLSSIFVTPYFTRLGIASLVNSLIWLVPLIGIFLVSGLRKKYMYKDRHKSQYRINIFLSLMSGMCLFGSLLFIFADSISEWYFESSVATNKSSRFYALILGICGFILMQSGLSICSECITELIVQSNLQESNLDLWIFRWKGLGRVAGFLLASLDIFETYTLSLYYTVGDNLTFSYCFWLLLHLCLLCVLLPVINSFDYNFRYSDYSYDIPSIRLIWEAPFKAKCLFLSYFFSYASYILISIYATSWMTLALLSGAPQGAKFVVHRRDFDLGISWGACDMLVLSIISLGFSGVYSKDFRWEKHVWGISNILAGVCLSLCYYFDSDYYTFIFLPFCSLIFTTVSLSPSRLSSDFDKKFTKICTLKDLPHRGSDCKGPGDVLHIPPYYITQWEKIIQWTSEMSKFISLCIIPLIFAIFPKFDDNRWALKTSALWGLIGGFFALFT</sequence>
<dbReference type="OrthoDB" id="291705at2759"/>
<feature type="transmembrane region" description="Helical" evidence="6">
    <location>
        <begin position="175"/>
        <end position="196"/>
    </location>
</feature>
<feature type="transmembrane region" description="Helical" evidence="6">
    <location>
        <begin position="124"/>
        <end position="144"/>
    </location>
</feature>
<feature type="transmembrane region" description="Helical" evidence="6">
    <location>
        <begin position="45"/>
        <end position="64"/>
    </location>
</feature>
<evidence type="ECO:0000313" key="7">
    <source>
        <dbReference type="EMBL" id="OMJ76787.1"/>
    </source>
</evidence>
<dbReference type="EMBL" id="MPUH01000611">
    <property type="protein sequence ID" value="OMJ76787.1"/>
    <property type="molecule type" value="Genomic_DNA"/>
</dbReference>
<dbReference type="GO" id="GO:0008506">
    <property type="term" value="F:sucrose:proton symporter activity"/>
    <property type="evidence" value="ECO:0007669"/>
    <property type="project" value="TreeGrafter"/>
</dbReference>
<gene>
    <name evidence="7" type="ORF">SteCoe_23760</name>
</gene>
<dbReference type="GO" id="GO:0016020">
    <property type="term" value="C:membrane"/>
    <property type="evidence" value="ECO:0007669"/>
    <property type="project" value="UniProtKB-SubCell"/>
</dbReference>
<accession>A0A1R2BJ25</accession>
<protein>
    <submittedName>
        <fullName evidence="7">Uncharacterized protein</fullName>
    </submittedName>
</protein>
<dbReference type="PANTHER" id="PTHR19432">
    <property type="entry name" value="SUGAR TRANSPORTER"/>
    <property type="match status" value="1"/>
</dbReference>
<comment type="subcellular location">
    <subcellularLocation>
        <location evidence="1">Membrane</location>
        <topology evidence="1">Multi-pass membrane protein</topology>
    </subcellularLocation>
</comment>
<keyword evidence="5 6" id="KW-0472">Membrane</keyword>
<evidence type="ECO:0000256" key="2">
    <source>
        <dbReference type="ARBA" id="ARBA00022448"/>
    </source>
</evidence>
<name>A0A1R2BJ25_9CILI</name>
<keyword evidence="8" id="KW-1185">Reference proteome</keyword>
<comment type="caution">
    <text evidence="7">The sequence shown here is derived from an EMBL/GenBank/DDBJ whole genome shotgun (WGS) entry which is preliminary data.</text>
</comment>
<evidence type="ECO:0000256" key="3">
    <source>
        <dbReference type="ARBA" id="ARBA00022692"/>
    </source>
</evidence>
<evidence type="ECO:0000313" key="8">
    <source>
        <dbReference type="Proteomes" id="UP000187209"/>
    </source>
</evidence>
<evidence type="ECO:0000256" key="1">
    <source>
        <dbReference type="ARBA" id="ARBA00004141"/>
    </source>
</evidence>
<feature type="transmembrane region" description="Helical" evidence="6">
    <location>
        <begin position="85"/>
        <end position="104"/>
    </location>
</feature>
<evidence type="ECO:0000256" key="4">
    <source>
        <dbReference type="ARBA" id="ARBA00022989"/>
    </source>
</evidence>
<feature type="transmembrane region" description="Helical" evidence="6">
    <location>
        <begin position="260"/>
        <end position="282"/>
    </location>
</feature>
<organism evidence="7 8">
    <name type="scientific">Stentor coeruleus</name>
    <dbReference type="NCBI Taxonomy" id="5963"/>
    <lineage>
        <taxon>Eukaryota</taxon>
        <taxon>Sar</taxon>
        <taxon>Alveolata</taxon>
        <taxon>Ciliophora</taxon>
        <taxon>Postciliodesmatophora</taxon>
        <taxon>Heterotrichea</taxon>
        <taxon>Heterotrichida</taxon>
        <taxon>Stentoridae</taxon>
        <taxon>Stentor</taxon>
    </lineage>
</organism>
<keyword evidence="2" id="KW-0813">Transport</keyword>
<keyword evidence="4 6" id="KW-1133">Transmembrane helix</keyword>
<keyword evidence="3 6" id="KW-0812">Transmembrane</keyword>
<feature type="transmembrane region" description="Helical" evidence="6">
    <location>
        <begin position="333"/>
        <end position="352"/>
    </location>
</feature>
<evidence type="ECO:0000256" key="5">
    <source>
        <dbReference type="ARBA" id="ARBA00023136"/>
    </source>
</evidence>
<feature type="transmembrane region" description="Helical" evidence="6">
    <location>
        <begin position="202"/>
        <end position="223"/>
    </location>
</feature>
<dbReference type="AlphaFoldDB" id="A0A1R2BJ25"/>